<evidence type="ECO:0000256" key="1">
    <source>
        <dbReference type="ARBA" id="ARBA00009431"/>
    </source>
</evidence>
<accession>A0A7G2CME4</accession>
<evidence type="ECO:0000256" key="3">
    <source>
        <dbReference type="ARBA" id="ARBA00022670"/>
    </source>
</evidence>
<dbReference type="Proteomes" id="UP000515908">
    <property type="component" value="Chromosome 19"/>
</dbReference>
<evidence type="ECO:0000256" key="5">
    <source>
        <dbReference type="ARBA" id="ARBA00022801"/>
    </source>
</evidence>
<keyword evidence="2 7" id="KW-0121">Carboxypeptidase</keyword>
<dbReference type="EMBL" id="LR877163">
    <property type="protein sequence ID" value="CAD2221020.1"/>
    <property type="molecule type" value="Genomic_DNA"/>
</dbReference>
<dbReference type="InterPro" id="IPR029058">
    <property type="entry name" value="AB_hydrolase_fold"/>
</dbReference>
<evidence type="ECO:0000256" key="7">
    <source>
        <dbReference type="RuleBase" id="RU361156"/>
    </source>
</evidence>
<dbReference type="Pfam" id="PF00450">
    <property type="entry name" value="Peptidase_S10"/>
    <property type="match status" value="1"/>
</dbReference>
<name>A0A7G2CME4_9TRYP</name>
<comment type="similarity">
    <text evidence="1 7">Belongs to the peptidase S10 family.</text>
</comment>
<evidence type="ECO:0000313" key="8">
    <source>
        <dbReference type="EMBL" id="CAD2221020.1"/>
    </source>
</evidence>
<dbReference type="PANTHER" id="PTHR11802:SF113">
    <property type="entry name" value="SERINE CARBOXYPEPTIDASE CTSA-4.1"/>
    <property type="match status" value="1"/>
</dbReference>
<sequence>MKTFACFLLLTLLLSTVLSALHVPPTVTTHITHDGVRTTIRETTGGWPQCAPQEEQWSGYFDIPGRTPGNLKHYFYWLFGPRTHNPDAPIILWMTGGPGCSSTLAMLVELGPCAVNPTTIEVEENPWSWNEEAYLLFVDQPAGVGFSHADKDEWDRNQAQVAEDMFQFVQALLTAHPTLRQNRLFVVGESYGGHYAPATAHRIVQGNTRGEGEPIRLAGLGVGNGLTDSSIQYPLYHVMAYDYCEQKLGTPCVTKEERDEMASYVPRCKQYIDYCNAGDTTPAADACNQAQRYCQSIPAAYYATGRNPYDIRRQCDPDVDLCYNLTHVDAFLNRPEVQTALGVDPFIAWESCNMDVNSMFAVDFFKNFNTSVAAVLEAGVPVLIYAGDTDFICNWIGNKAWLLSLNWTRQGAFAEKFDVPFSVEGGDAVIGLARSVAGGEAYATTSPIWLSFVQLFDAGHMVPMDQPAAAQTMIHHFIRDEPFR</sequence>
<dbReference type="SUPFAM" id="SSF53474">
    <property type="entry name" value="alpha/beta-Hydrolases"/>
    <property type="match status" value="1"/>
</dbReference>
<dbReference type="VEuPathDB" id="TriTrypDB:ADEAN_000854700"/>
<dbReference type="InterPro" id="IPR001563">
    <property type="entry name" value="Peptidase_S10"/>
</dbReference>
<feature type="chain" id="PRO_5029037251" description="Carboxypeptidase" evidence="7">
    <location>
        <begin position="21"/>
        <end position="484"/>
    </location>
</feature>
<keyword evidence="4 7" id="KW-0732">Signal</keyword>
<feature type="signal peptide" evidence="7">
    <location>
        <begin position="1"/>
        <end position="20"/>
    </location>
</feature>
<keyword evidence="9" id="KW-1185">Reference proteome</keyword>
<protein>
    <recommendedName>
        <fullName evidence="7">Carboxypeptidase</fullName>
        <ecNumber evidence="7">3.4.16.-</ecNumber>
    </recommendedName>
</protein>
<evidence type="ECO:0000256" key="4">
    <source>
        <dbReference type="ARBA" id="ARBA00022729"/>
    </source>
</evidence>
<dbReference type="Gene3D" id="1.10.287.410">
    <property type="match status" value="1"/>
</dbReference>
<dbReference type="PANTHER" id="PTHR11802">
    <property type="entry name" value="SERINE PROTEASE FAMILY S10 SERINE CARBOXYPEPTIDASE"/>
    <property type="match status" value="1"/>
</dbReference>
<dbReference type="GO" id="GO:0004185">
    <property type="term" value="F:serine-type carboxypeptidase activity"/>
    <property type="evidence" value="ECO:0007669"/>
    <property type="project" value="UniProtKB-UniRule"/>
</dbReference>
<evidence type="ECO:0000256" key="6">
    <source>
        <dbReference type="ARBA" id="ARBA00023180"/>
    </source>
</evidence>
<dbReference type="InterPro" id="IPR018202">
    <property type="entry name" value="Ser_caboxypep_ser_AS"/>
</dbReference>
<evidence type="ECO:0000256" key="2">
    <source>
        <dbReference type="ARBA" id="ARBA00022645"/>
    </source>
</evidence>
<keyword evidence="5 7" id="KW-0378">Hydrolase</keyword>
<gene>
    <name evidence="8" type="ORF">ADEAN_000854700</name>
</gene>
<dbReference type="AlphaFoldDB" id="A0A7G2CME4"/>
<reference evidence="8 9" key="1">
    <citation type="submission" date="2020-08" db="EMBL/GenBank/DDBJ databases">
        <authorList>
            <person name="Newling K."/>
            <person name="Davey J."/>
            <person name="Forrester S."/>
        </authorList>
    </citation>
    <scope>NUCLEOTIDE SEQUENCE [LARGE SCALE GENOMIC DNA]</scope>
    <source>
        <strain evidence="9">Crithidia deanei Carvalho (ATCC PRA-265)</strain>
    </source>
</reference>
<keyword evidence="6" id="KW-0325">Glycoprotein</keyword>
<dbReference type="PRINTS" id="PR00724">
    <property type="entry name" value="CRBOXYPTASEC"/>
</dbReference>
<keyword evidence="3 7" id="KW-0645">Protease</keyword>
<dbReference type="GO" id="GO:0006508">
    <property type="term" value="P:proteolysis"/>
    <property type="evidence" value="ECO:0007669"/>
    <property type="project" value="UniProtKB-KW"/>
</dbReference>
<dbReference type="EC" id="3.4.16.-" evidence="7"/>
<dbReference type="OrthoDB" id="443318at2759"/>
<evidence type="ECO:0000313" key="9">
    <source>
        <dbReference type="Proteomes" id="UP000515908"/>
    </source>
</evidence>
<organism evidence="8 9">
    <name type="scientific">Angomonas deanei</name>
    <dbReference type="NCBI Taxonomy" id="59799"/>
    <lineage>
        <taxon>Eukaryota</taxon>
        <taxon>Discoba</taxon>
        <taxon>Euglenozoa</taxon>
        <taxon>Kinetoplastea</taxon>
        <taxon>Metakinetoplastina</taxon>
        <taxon>Trypanosomatida</taxon>
        <taxon>Trypanosomatidae</taxon>
        <taxon>Strigomonadinae</taxon>
        <taxon>Angomonas</taxon>
    </lineage>
</organism>
<dbReference type="SMR" id="A0A7G2CME4"/>
<dbReference type="Gene3D" id="3.40.50.1820">
    <property type="entry name" value="alpha/beta hydrolase"/>
    <property type="match status" value="1"/>
</dbReference>
<dbReference type="PROSITE" id="PS00131">
    <property type="entry name" value="CARBOXYPEPT_SER_SER"/>
    <property type="match status" value="1"/>
</dbReference>
<proteinExistence type="inferred from homology"/>